<evidence type="ECO:0000256" key="1">
    <source>
        <dbReference type="ARBA" id="ARBA00000077"/>
    </source>
</evidence>
<organism evidence="22 23">
    <name type="scientific">Streptococcus henryi</name>
    <dbReference type="NCBI Taxonomy" id="439219"/>
    <lineage>
        <taxon>Bacteria</taxon>
        <taxon>Bacillati</taxon>
        <taxon>Bacillota</taxon>
        <taxon>Bacilli</taxon>
        <taxon>Lactobacillales</taxon>
        <taxon>Streptococcaceae</taxon>
        <taxon>Streptococcus</taxon>
    </lineage>
</organism>
<dbReference type="NCBIfam" id="NF000595">
    <property type="entry name" value="PRK00015.1-3"/>
    <property type="match status" value="1"/>
</dbReference>
<dbReference type="CDD" id="cd03357">
    <property type="entry name" value="LbH_MAT_GAT"/>
    <property type="match status" value="1"/>
</dbReference>
<evidence type="ECO:0000256" key="2">
    <source>
        <dbReference type="ARBA" id="ARBA00001946"/>
    </source>
</evidence>
<dbReference type="SMART" id="SM01266">
    <property type="entry name" value="Mac"/>
    <property type="match status" value="1"/>
</dbReference>
<evidence type="ECO:0000256" key="13">
    <source>
        <dbReference type="ARBA" id="ARBA00022737"/>
    </source>
</evidence>
<evidence type="ECO:0000256" key="7">
    <source>
        <dbReference type="ARBA" id="ARBA00012180"/>
    </source>
</evidence>
<keyword evidence="9 18" id="KW-0963">Cytoplasm</keyword>
<keyword evidence="17" id="KW-0012">Acyltransferase</keyword>
<proteinExistence type="inferred from homology"/>
<dbReference type="GO" id="GO:0030145">
    <property type="term" value="F:manganese ion binding"/>
    <property type="evidence" value="ECO:0007669"/>
    <property type="project" value="UniProtKB-UniRule"/>
</dbReference>
<evidence type="ECO:0000256" key="18">
    <source>
        <dbReference type="HAMAP-Rule" id="MF_00052"/>
    </source>
</evidence>
<dbReference type="Gene3D" id="2.160.10.10">
    <property type="entry name" value="Hexapeptide repeat proteins"/>
    <property type="match status" value="1"/>
</dbReference>
<dbReference type="Pfam" id="PF14602">
    <property type="entry name" value="Hexapep_2"/>
    <property type="match status" value="1"/>
</dbReference>
<evidence type="ECO:0000256" key="20">
    <source>
        <dbReference type="RuleBase" id="RU003515"/>
    </source>
</evidence>
<keyword evidence="11 18" id="KW-0540">Nuclease</keyword>
<dbReference type="GO" id="GO:0005737">
    <property type="term" value="C:cytoplasm"/>
    <property type="evidence" value="ECO:0007669"/>
    <property type="project" value="UniProtKB-SubCell"/>
</dbReference>
<evidence type="ECO:0000256" key="11">
    <source>
        <dbReference type="ARBA" id="ARBA00022722"/>
    </source>
</evidence>
<dbReference type="Pfam" id="PF01351">
    <property type="entry name" value="RNase_HII"/>
    <property type="match status" value="1"/>
</dbReference>
<dbReference type="AlphaFoldDB" id="A0A1G6CC20"/>
<evidence type="ECO:0000256" key="16">
    <source>
        <dbReference type="ARBA" id="ARBA00023211"/>
    </source>
</evidence>
<comment type="cofactor">
    <cofactor evidence="2">
        <name>Mg(2+)</name>
        <dbReference type="ChEBI" id="CHEBI:18420"/>
    </cofactor>
</comment>
<dbReference type="GO" id="GO:0006401">
    <property type="term" value="P:RNA catabolic process"/>
    <property type="evidence" value="ECO:0007669"/>
    <property type="project" value="UniProtKB-UniRule"/>
</dbReference>
<reference evidence="22 23" key="1">
    <citation type="submission" date="2016-10" db="EMBL/GenBank/DDBJ databases">
        <authorList>
            <person name="de Groot N.N."/>
        </authorList>
    </citation>
    <scope>NUCLEOTIDE SEQUENCE [LARGE SCALE GENOMIC DNA]</scope>
    <source>
        <strain evidence="22 23">A-4</strain>
    </source>
</reference>
<dbReference type="NCBIfam" id="NF000594">
    <property type="entry name" value="PRK00015.1-1"/>
    <property type="match status" value="1"/>
</dbReference>
<evidence type="ECO:0000256" key="19">
    <source>
        <dbReference type="PROSITE-ProRule" id="PRU01319"/>
    </source>
</evidence>
<evidence type="ECO:0000259" key="21">
    <source>
        <dbReference type="PROSITE" id="PS51975"/>
    </source>
</evidence>
<dbReference type="FunFam" id="2.160.10.10:FF:000008">
    <property type="entry name" value="Maltose O-acetyltransferase"/>
    <property type="match status" value="1"/>
</dbReference>
<evidence type="ECO:0000256" key="3">
    <source>
        <dbReference type="ARBA" id="ARBA00004065"/>
    </source>
</evidence>
<comment type="subcellular location">
    <subcellularLocation>
        <location evidence="4 18">Cytoplasm</location>
    </subcellularLocation>
</comment>
<comment type="function">
    <text evidence="3 18 20">Endonuclease that specifically degrades the RNA of RNA-DNA hybrids.</text>
</comment>
<sequence length="452" mass="49401">MATIKEVKEALATITQLSDPAWADFEADSRAGVQTAIRQRKKAIQADIDEDLRLEEMLRYEKAAYQKGYQVIAGIDEVGRGPLAGPVVTACVILPNGCKIKGLNDSKKIPKSKHEEIYNQVMEAALAVGIGMQDNTVIDQVNIYQATKLAMLQAIDNLEGQVTKPDYLLIDAMTLEVDIAQESIIKGDANSLSIAAASIVAKVTRDRIMADYDAKYPGYDFAHNAGYGTKAHLQGLDKFGPTPIHRKTFEPIKSMLMQLSIAILSCKERFIMTERQKMLAGQLYDAADPDLKSERLAAREKMAAFNNELDRDKRKEMVKNWFGTTGDNIMIEPRFVCDYGSNIHVGENFYANFNSTFLDVCEIRIGDNAMLGPNVQLLTPLHPLDAKKRIAGLEYGAPITIGHNVWIGGGATILPGVTLGDNVVVGAGAVVTKSFGDNVVVAGNPARVIKEL</sequence>
<evidence type="ECO:0000256" key="12">
    <source>
        <dbReference type="ARBA" id="ARBA00022723"/>
    </source>
</evidence>
<feature type="binding site" evidence="18 19">
    <location>
        <position position="76"/>
    </location>
    <ligand>
        <name>a divalent metal cation</name>
        <dbReference type="ChEBI" id="CHEBI:60240"/>
    </ligand>
</feature>
<gene>
    <name evidence="18" type="primary">rnhB</name>
    <name evidence="22" type="ORF">SAMN02910293_01515</name>
</gene>
<keyword evidence="16 18" id="KW-0464">Manganese</keyword>
<accession>A0A1G6CC20</accession>
<dbReference type="Proteomes" id="UP000182508">
    <property type="component" value="Unassembled WGS sequence"/>
</dbReference>
<dbReference type="InterPro" id="IPR024567">
    <property type="entry name" value="RNase_HII/HIII_dom"/>
</dbReference>
<evidence type="ECO:0000256" key="6">
    <source>
        <dbReference type="ARBA" id="ARBA00007383"/>
    </source>
</evidence>
<evidence type="ECO:0000256" key="17">
    <source>
        <dbReference type="ARBA" id="ARBA00023315"/>
    </source>
</evidence>
<dbReference type="GO" id="GO:0008870">
    <property type="term" value="F:galactoside O-acetyltransferase activity"/>
    <property type="evidence" value="ECO:0007669"/>
    <property type="project" value="TreeGrafter"/>
</dbReference>
<dbReference type="FunFam" id="3.30.420.10:FF:000006">
    <property type="entry name" value="Ribonuclease HII"/>
    <property type="match status" value="1"/>
</dbReference>
<comment type="similarity">
    <text evidence="5">Belongs to the transferase hexapeptide repeat family.</text>
</comment>
<dbReference type="InterPro" id="IPR001451">
    <property type="entry name" value="Hexapep"/>
</dbReference>
<dbReference type="InterPro" id="IPR036397">
    <property type="entry name" value="RNaseH_sf"/>
</dbReference>
<dbReference type="HAMAP" id="MF_00052_B">
    <property type="entry name" value="RNase_HII_B"/>
    <property type="match status" value="1"/>
</dbReference>
<evidence type="ECO:0000256" key="14">
    <source>
        <dbReference type="ARBA" id="ARBA00022759"/>
    </source>
</evidence>
<evidence type="ECO:0000256" key="15">
    <source>
        <dbReference type="ARBA" id="ARBA00022801"/>
    </source>
</evidence>
<dbReference type="GO" id="GO:0003723">
    <property type="term" value="F:RNA binding"/>
    <property type="evidence" value="ECO:0007669"/>
    <property type="project" value="UniProtKB-UniRule"/>
</dbReference>
<keyword evidence="12 18" id="KW-0479">Metal-binding</keyword>
<dbReference type="EMBL" id="FMXP01000020">
    <property type="protein sequence ID" value="SDB30447.1"/>
    <property type="molecule type" value="Genomic_DNA"/>
</dbReference>
<comment type="cofactor">
    <cofactor evidence="18 19">
        <name>Mn(2+)</name>
        <dbReference type="ChEBI" id="CHEBI:29035"/>
    </cofactor>
    <cofactor evidence="18 19">
        <name>Mg(2+)</name>
        <dbReference type="ChEBI" id="CHEBI:18420"/>
    </cofactor>
    <text evidence="18 19">Manganese or magnesium. Binds 1 divalent metal ion per monomer in the absence of substrate. May bind a second metal ion after substrate binding.</text>
</comment>
<dbReference type="PANTHER" id="PTHR43017">
    <property type="entry name" value="GALACTOSIDE O-ACETYLTRANSFERASE"/>
    <property type="match status" value="1"/>
</dbReference>
<dbReference type="EC" id="3.1.26.4" evidence="7 18"/>
<evidence type="ECO:0000256" key="5">
    <source>
        <dbReference type="ARBA" id="ARBA00007274"/>
    </source>
</evidence>
<evidence type="ECO:0000313" key="23">
    <source>
        <dbReference type="Proteomes" id="UP000182508"/>
    </source>
</evidence>
<evidence type="ECO:0000313" key="22">
    <source>
        <dbReference type="EMBL" id="SDB30447.1"/>
    </source>
</evidence>
<dbReference type="GO" id="GO:0004523">
    <property type="term" value="F:RNA-DNA hybrid ribonuclease activity"/>
    <property type="evidence" value="ECO:0007669"/>
    <property type="project" value="UniProtKB-UniRule"/>
</dbReference>
<dbReference type="InterPro" id="IPR012337">
    <property type="entry name" value="RNaseH-like_sf"/>
</dbReference>
<dbReference type="InterPro" id="IPR011004">
    <property type="entry name" value="Trimer_LpxA-like_sf"/>
</dbReference>
<evidence type="ECO:0000256" key="4">
    <source>
        <dbReference type="ARBA" id="ARBA00004496"/>
    </source>
</evidence>
<keyword evidence="14 18" id="KW-0255">Endonuclease</keyword>
<dbReference type="InterPro" id="IPR022898">
    <property type="entry name" value="RNase_HII"/>
</dbReference>
<feature type="domain" description="RNase H type-2" evidence="21">
    <location>
        <begin position="70"/>
        <end position="261"/>
    </location>
</feature>
<dbReference type="SUPFAM" id="SSF51161">
    <property type="entry name" value="Trimeric LpxA-like enzymes"/>
    <property type="match status" value="1"/>
</dbReference>
<feature type="binding site" evidence="18 19">
    <location>
        <position position="77"/>
    </location>
    <ligand>
        <name>a divalent metal cation</name>
        <dbReference type="ChEBI" id="CHEBI:60240"/>
    </ligand>
</feature>
<keyword evidence="23" id="KW-1185">Reference proteome</keyword>
<protein>
    <recommendedName>
        <fullName evidence="8 18">Ribonuclease HII</fullName>
        <shortName evidence="18">RNase HII</shortName>
        <ecNumber evidence="7 18">3.1.26.4</ecNumber>
    </recommendedName>
</protein>
<keyword evidence="15 18" id="KW-0378">Hydrolase</keyword>
<dbReference type="InterPro" id="IPR024688">
    <property type="entry name" value="Mac_dom"/>
</dbReference>
<comment type="catalytic activity">
    <reaction evidence="1 18 19 20">
        <text>Endonucleolytic cleavage to 5'-phosphomonoester.</text>
        <dbReference type="EC" id="3.1.26.4"/>
    </reaction>
</comment>
<evidence type="ECO:0000256" key="10">
    <source>
        <dbReference type="ARBA" id="ARBA00022679"/>
    </source>
</evidence>
<dbReference type="SUPFAM" id="SSF53098">
    <property type="entry name" value="Ribonuclease H-like"/>
    <property type="match status" value="1"/>
</dbReference>
<dbReference type="Pfam" id="PF12464">
    <property type="entry name" value="Mac"/>
    <property type="match status" value="1"/>
</dbReference>
<keyword evidence="13" id="KW-0677">Repeat</keyword>
<feature type="binding site" evidence="18 19">
    <location>
        <position position="171"/>
    </location>
    <ligand>
        <name>a divalent metal cation</name>
        <dbReference type="ChEBI" id="CHEBI:60240"/>
    </ligand>
</feature>
<name>A0A1G6CC20_9STRE</name>
<comment type="similarity">
    <text evidence="6 18 20">Belongs to the RNase HII family.</text>
</comment>
<dbReference type="PROSITE" id="PS51975">
    <property type="entry name" value="RNASE_H_2"/>
    <property type="match status" value="1"/>
</dbReference>
<dbReference type="PANTHER" id="PTHR43017:SF1">
    <property type="entry name" value="ACETYLTRANSFERASE YJL218W-RELATED"/>
    <property type="match status" value="1"/>
</dbReference>
<dbReference type="CDD" id="cd07182">
    <property type="entry name" value="RNase_HII_bacteria_HII_like"/>
    <property type="match status" value="1"/>
</dbReference>
<evidence type="ECO:0000256" key="9">
    <source>
        <dbReference type="ARBA" id="ARBA00022490"/>
    </source>
</evidence>
<dbReference type="STRING" id="439219.SAMN02910293_01515"/>
<dbReference type="InterPro" id="IPR039369">
    <property type="entry name" value="LacA-like"/>
</dbReference>
<evidence type="ECO:0000256" key="8">
    <source>
        <dbReference type="ARBA" id="ARBA00019179"/>
    </source>
</evidence>
<dbReference type="Gene3D" id="3.30.420.10">
    <property type="entry name" value="Ribonuclease H-like superfamily/Ribonuclease H"/>
    <property type="match status" value="1"/>
</dbReference>
<dbReference type="eggNOG" id="COG0164">
    <property type="taxonomic scope" value="Bacteria"/>
</dbReference>
<keyword evidence="10" id="KW-0808">Transferase</keyword>